<protein>
    <submittedName>
        <fullName evidence="1">Uncharacterized protein</fullName>
    </submittedName>
</protein>
<sequence>MRYLRAGHSLLGGVWTANRSFRKDGTGPVTYDSKFTPLGDSIYSTFVTQEAARLVETSDGHSPQNALIIGLGTGIVASAFIQHNISTTVVEIDPQVYQAARTYFGFVPREPKKVFISDARGWVLSRTHEEQQSGWDNPKERAPEETFDIVIHDCFSGGGVPSHLFTVAFWEELKKIMKPEGVVAVNFAGKLLSNSGRSIVITLQSVFPQCRAFFDLNEQPTEENLQTGFINYVFFCTPSTKELVFRPAAEGDYLGSYLRETVLSTLPAHEIDLGVVTRDLEADQLKRYTLTDNRNPLEDWQNLDALLHWKLMREILPDVYWETY</sequence>
<organism evidence="1 2">
    <name type="scientific">Phlebia brevispora</name>
    <dbReference type="NCBI Taxonomy" id="194682"/>
    <lineage>
        <taxon>Eukaryota</taxon>
        <taxon>Fungi</taxon>
        <taxon>Dikarya</taxon>
        <taxon>Basidiomycota</taxon>
        <taxon>Agaricomycotina</taxon>
        <taxon>Agaricomycetes</taxon>
        <taxon>Polyporales</taxon>
        <taxon>Meruliaceae</taxon>
        <taxon>Phlebia</taxon>
    </lineage>
</organism>
<comment type="caution">
    <text evidence="1">The sequence shown here is derived from an EMBL/GenBank/DDBJ whole genome shotgun (WGS) entry which is preliminary data.</text>
</comment>
<evidence type="ECO:0000313" key="2">
    <source>
        <dbReference type="Proteomes" id="UP001148662"/>
    </source>
</evidence>
<keyword evidence="2" id="KW-1185">Reference proteome</keyword>
<dbReference type="EMBL" id="JANHOG010000692">
    <property type="protein sequence ID" value="KAJ3552199.1"/>
    <property type="molecule type" value="Genomic_DNA"/>
</dbReference>
<gene>
    <name evidence="1" type="ORF">NM688_g4274</name>
</gene>
<evidence type="ECO:0000313" key="1">
    <source>
        <dbReference type="EMBL" id="KAJ3552199.1"/>
    </source>
</evidence>
<reference evidence="1" key="1">
    <citation type="submission" date="2022-07" db="EMBL/GenBank/DDBJ databases">
        <title>Genome Sequence of Phlebia brevispora.</title>
        <authorList>
            <person name="Buettner E."/>
        </authorList>
    </citation>
    <scope>NUCLEOTIDE SEQUENCE</scope>
    <source>
        <strain evidence="1">MPL23</strain>
    </source>
</reference>
<accession>A0ACC1T337</accession>
<dbReference type="Proteomes" id="UP001148662">
    <property type="component" value="Unassembled WGS sequence"/>
</dbReference>
<proteinExistence type="predicted"/>
<name>A0ACC1T337_9APHY</name>